<comment type="caution">
    <text evidence="2">The sequence shown here is derived from an EMBL/GenBank/DDBJ whole genome shotgun (WGS) entry which is preliminary data.</text>
</comment>
<evidence type="ECO:0000313" key="2">
    <source>
        <dbReference type="EMBL" id="KAK3086565.1"/>
    </source>
</evidence>
<dbReference type="Proteomes" id="UP001186944">
    <property type="component" value="Unassembled WGS sequence"/>
</dbReference>
<feature type="compositionally biased region" description="Polar residues" evidence="1">
    <location>
        <begin position="289"/>
        <end position="298"/>
    </location>
</feature>
<feature type="compositionally biased region" description="Polar residues" evidence="1">
    <location>
        <begin position="265"/>
        <end position="274"/>
    </location>
</feature>
<organism evidence="2 3">
    <name type="scientific">Pinctada imbricata</name>
    <name type="common">Atlantic pearl-oyster</name>
    <name type="synonym">Pinctada martensii</name>
    <dbReference type="NCBI Taxonomy" id="66713"/>
    <lineage>
        <taxon>Eukaryota</taxon>
        <taxon>Metazoa</taxon>
        <taxon>Spiralia</taxon>
        <taxon>Lophotrochozoa</taxon>
        <taxon>Mollusca</taxon>
        <taxon>Bivalvia</taxon>
        <taxon>Autobranchia</taxon>
        <taxon>Pteriomorphia</taxon>
        <taxon>Pterioida</taxon>
        <taxon>Pterioidea</taxon>
        <taxon>Pteriidae</taxon>
        <taxon>Pinctada</taxon>
    </lineage>
</organism>
<reference evidence="2" key="1">
    <citation type="submission" date="2019-08" db="EMBL/GenBank/DDBJ databases">
        <title>The improved chromosome-level genome for the pearl oyster Pinctada fucata martensii using PacBio sequencing and Hi-C.</title>
        <authorList>
            <person name="Zheng Z."/>
        </authorList>
    </citation>
    <scope>NUCLEOTIDE SEQUENCE</scope>
    <source>
        <strain evidence="2">ZZ-2019</strain>
        <tissue evidence="2">Adductor muscle</tissue>
    </source>
</reference>
<evidence type="ECO:0000313" key="3">
    <source>
        <dbReference type="Proteomes" id="UP001186944"/>
    </source>
</evidence>
<dbReference type="EMBL" id="VSWD01000012">
    <property type="protein sequence ID" value="KAK3086565.1"/>
    <property type="molecule type" value="Genomic_DNA"/>
</dbReference>
<sequence>MAVCLFHDDKLQFDIVCKDIVRAKVLPRTCAHRLGMAVCACRRNKIEIEKFLSAEKLRTVISYINEHVLNRADLPTNLRSFIEKILFRNITLGDYSCCKFLSIMYDSLADQKYDQLSREATNSKTMTSATPEVAQANTKRKMNQKQFDIMMKRKLSNKDRTTRFSLPMFAGNVLKLKKNAQYEAMRKRYGNSVFVQFCDKENTEHITNNKTLTEVDVYAKEKSNAEKFITEARTHARAIQEAEEEKRKVRMKQQVPQGDWAVNQVDGSGSNVQAPQDDWASSPADDWGTNDQANDNWS</sequence>
<dbReference type="AlphaFoldDB" id="A0AA89BXR1"/>
<proteinExistence type="predicted"/>
<evidence type="ECO:0000256" key="1">
    <source>
        <dbReference type="SAM" id="MobiDB-lite"/>
    </source>
</evidence>
<accession>A0AA89BXR1</accession>
<protein>
    <submittedName>
        <fullName evidence="2">Uncharacterized protein</fullName>
    </submittedName>
</protein>
<feature type="region of interest" description="Disordered" evidence="1">
    <location>
        <begin position="244"/>
        <end position="298"/>
    </location>
</feature>
<keyword evidence="3" id="KW-1185">Reference proteome</keyword>
<gene>
    <name evidence="2" type="ORF">FSP39_020301</name>
</gene>
<name>A0AA89BXR1_PINIB</name>